<feature type="compositionally biased region" description="Polar residues" evidence="1">
    <location>
        <begin position="409"/>
        <end position="418"/>
    </location>
</feature>
<protein>
    <submittedName>
        <fullName evidence="2">Uncharacterized protein</fullName>
    </submittedName>
</protein>
<feature type="region of interest" description="Disordered" evidence="1">
    <location>
        <begin position="101"/>
        <end position="133"/>
    </location>
</feature>
<dbReference type="KEGG" id="vg:36841768"/>
<sequence length="786" mass="87689">MDTRPCSDQSARDQCLLLAAHIATANEHARNALVTAAQRRHEHDRHQTNTGLDEDTGAEASDCQTIVGGDVSTVVDTSGDVSVDQPDSNVGHGQVAFSDIHDRQQQPQQQQPCSPEPSHQDTDNAESDTPPSDEALLIGSLLEKCPQGTQRHLSAWASTIKAFVDTLPTQGEPLWYDESNEQHPTHSSATAAAALVRFLPALEAHGLDSVYSVVLRPEHVDDISGPWDAMNPLAEAYCGLGPWIVHVECGRKWYDDVRDGQELAGGVIAIRHIVHRQTHVHVAARHATLGEGYNATTQDYFAFMRSGCATPDAFVDATYGHVRHIPRVLSTSFGWTIAPGQPVDHRPFDTRRRSIDSLRDCYSLFFRRVSDGVTVCVGTCDRAILIGRSKIDTPDLAPIVSLFEPPLNKSGQQQQPQQCDVARDNEPRPHKVPRPHADYTNADPKHKRMRKTARARMHADRDYLASCGLLHPMHLALGNCFGGSPNWPCVGFRLAAHRPGDSRDEDDWYRCLTTRMDEVADLIRADLFGVFAFDIDDEVRDAVAAASHRLQDIARSLLSSTRRHINAEMLDAMVDNMLSPIVLCPWRIFRPDKYVTRGSRFVDPTRGLYINWRFRCNFVPHDTADGLGHTRFYGHILVVAAKDQTAGDRGVVGDARSCPVIVAGYYALTVREPRSTDTYGRFDDIDQRSSEFFDMNHHERAVVDDALAAADVSMETRFGSDEPHHVIAHYREREFTPIPKERFRGILDEDAMRIDGTENAGARIIRVFDWLQTAFDRHASIFGVPH</sequence>
<dbReference type="RefSeq" id="YP_009481309.1">
    <property type="nucleotide sequence ID" value="NC_037665.1"/>
</dbReference>
<evidence type="ECO:0000313" key="2">
    <source>
        <dbReference type="EMBL" id="AVK77313.1"/>
    </source>
</evidence>
<reference evidence="2" key="1">
    <citation type="journal article" date="2018" name="Nat. Commun.">
        <title>Diversity and evolution of the emerging Pandoraviridae family.</title>
        <authorList>
            <person name="Legendre M."/>
            <person name="Fabre E."/>
            <person name="Poirot O."/>
            <person name="Jeudy S."/>
            <person name="Lartigue A."/>
            <person name="Alempic J.M."/>
            <person name="Beucher L."/>
            <person name="Philippe N."/>
            <person name="Bertaux L."/>
            <person name="Christo-Foroux E."/>
            <person name="Labadie K."/>
            <person name="Coute Y."/>
            <person name="Abergel C."/>
            <person name="Claverie J.M."/>
        </authorList>
    </citation>
    <scope>NUCLEOTIDE SEQUENCE [LARGE SCALE GENOMIC DNA]</scope>
    <source>
        <strain evidence="2">Macleodensis</strain>
    </source>
</reference>
<feature type="region of interest" description="Disordered" evidence="1">
    <location>
        <begin position="403"/>
        <end position="448"/>
    </location>
</feature>
<dbReference type="Proteomes" id="UP000249758">
    <property type="component" value="Segment"/>
</dbReference>
<accession>A0A2U7UFQ5</accession>
<name>A0A2U7UFQ5_9VIRU</name>
<proteinExistence type="predicted"/>
<dbReference type="GeneID" id="36841768"/>
<organism evidence="2">
    <name type="scientific">Pandoravirus macleodensis</name>
    <dbReference type="NCBI Taxonomy" id="2107707"/>
    <lineage>
        <taxon>Viruses</taxon>
        <taxon>Pandoravirus</taxon>
    </lineage>
</organism>
<gene>
    <name evidence="2" type="ORF">pmac_cds_625</name>
</gene>
<feature type="region of interest" description="Disordered" evidence="1">
    <location>
        <begin position="37"/>
        <end position="58"/>
    </location>
</feature>
<dbReference type="EMBL" id="MG011691">
    <property type="protein sequence ID" value="AVK77313.1"/>
    <property type="molecule type" value="Genomic_DNA"/>
</dbReference>
<evidence type="ECO:0000256" key="1">
    <source>
        <dbReference type="SAM" id="MobiDB-lite"/>
    </source>
</evidence>